<dbReference type="AlphaFoldDB" id="A0A443YJJ6"/>
<feature type="transmembrane region" description="Helical" evidence="1">
    <location>
        <begin position="56"/>
        <end position="89"/>
    </location>
</feature>
<feature type="transmembrane region" description="Helical" evidence="1">
    <location>
        <begin position="7"/>
        <end position="25"/>
    </location>
</feature>
<dbReference type="Pfam" id="PF13687">
    <property type="entry name" value="DUF4153"/>
    <property type="match status" value="1"/>
</dbReference>
<dbReference type="Proteomes" id="UP000284120">
    <property type="component" value="Unassembled WGS sequence"/>
</dbReference>
<keyword evidence="1" id="KW-0472">Membrane</keyword>
<feature type="transmembrane region" description="Helical" evidence="1">
    <location>
        <begin position="140"/>
        <end position="159"/>
    </location>
</feature>
<dbReference type="RefSeq" id="WP_113649154.1">
    <property type="nucleotide sequence ID" value="NZ_QMHN01000008.1"/>
</dbReference>
<accession>A0A443YJJ6</accession>
<keyword evidence="1" id="KW-0812">Transmembrane</keyword>
<keyword evidence="3" id="KW-1185">Reference proteome</keyword>
<evidence type="ECO:0000313" key="2">
    <source>
        <dbReference type="EMBL" id="RWU03915.1"/>
    </source>
</evidence>
<feature type="transmembrane region" description="Helical" evidence="1">
    <location>
        <begin position="370"/>
        <end position="392"/>
    </location>
</feature>
<feature type="transmembrane region" description="Helical" evidence="1">
    <location>
        <begin position="31"/>
        <end position="49"/>
    </location>
</feature>
<gene>
    <name evidence="2" type="ORF">DPV69_19715</name>
</gene>
<feature type="transmembrane region" description="Helical" evidence="1">
    <location>
        <begin position="194"/>
        <end position="211"/>
    </location>
</feature>
<evidence type="ECO:0000313" key="3">
    <source>
        <dbReference type="Proteomes" id="UP000284120"/>
    </source>
</evidence>
<feature type="transmembrane region" description="Helical" evidence="1">
    <location>
        <begin position="412"/>
        <end position="432"/>
    </location>
</feature>
<reference evidence="2 3" key="1">
    <citation type="submission" date="2018-06" db="EMBL/GenBank/DDBJ databases">
        <title>Pedobacter endophyticus sp. nov., an endophytic bacterium isolated from a leaf of Triticum aestivum.</title>
        <authorList>
            <person name="Zhang L."/>
        </authorList>
    </citation>
    <scope>NUCLEOTIDE SEQUENCE [LARGE SCALE GENOMIC DNA]</scope>
    <source>
        <strain evidence="2 3">CM134L-2</strain>
    </source>
</reference>
<feature type="transmembrane region" description="Helical" evidence="1">
    <location>
        <begin position="340"/>
        <end position="358"/>
    </location>
</feature>
<feature type="transmembrane region" description="Helical" evidence="1">
    <location>
        <begin position="263"/>
        <end position="288"/>
    </location>
</feature>
<sequence>MKQQIDYRLILIAIGGLVFNLLFWNETIGCNFAIFSVLVMIATFTDRDIPYHNHKLITAIGHLAVAFYLIYNNSVLAIITWFITMLIYLGNAHFELLKSTGTSLIMGILQVLSGPYGIIKKLLDTKLGKVNIKPVIRPAKYILLPFVMVSIFCFLYSIANPIFAKYTHTIANSIRDFFVNIFSFFFVDISIEKFLFILFGCAVTAGIIVGIKSKTLSDIELGSEDQLERRRRDLKRPSFGYEFRTLLAGNLIKRKMALKTENIIGVISFAALNMLLLLLNGIDVATLWLNKAIETSKNFSAELHDGTYTLIFSIVIAMLIIVFFFSGNLNFYRKNKWIKLLAYIWMAQNIFLVASVFHRDYDYIFNHGLTYKRIGVLVFATLSLIGLITVYIKVAKHKTTFYLYRVNSKIWYVLLISLSFVNWDVLIVSYNINQLDKIGVDAEHLMSFSDKTLPLLEKNRDQLTKHITSYHHYEPIETDVVLEVPDTVSAATDSLTKAKPMSELERKTLETKNAQDEFNKQLDRRINWFLKRQPIGSGLSFSYLEWETAKVLKYKK</sequence>
<feature type="transmembrane region" description="Helical" evidence="1">
    <location>
        <begin position="308"/>
        <end position="328"/>
    </location>
</feature>
<comment type="caution">
    <text evidence="2">The sequence shown here is derived from an EMBL/GenBank/DDBJ whole genome shotgun (WGS) entry which is preliminary data.</text>
</comment>
<organism evidence="2 3">
    <name type="scientific">Pedobacter chitinilyticus</name>
    <dbReference type="NCBI Taxonomy" id="2233776"/>
    <lineage>
        <taxon>Bacteria</taxon>
        <taxon>Pseudomonadati</taxon>
        <taxon>Bacteroidota</taxon>
        <taxon>Sphingobacteriia</taxon>
        <taxon>Sphingobacteriales</taxon>
        <taxon>Sphingobacteriaceae</taxon>
        <taxon>Pedobacter</taxon>
    </lineage>
</organism>
<dbReference type="OrthoDB" id="627992at2"/>
<feature type="transmembrane region" description="Helical" evidence="1">
    <location>
        <begin position="101"/>
        <end position="119"/>
    </location>
</feature>
<dbReference type="InterPro" id="IPR025291">
    <property type="entry name" value="DUF4153"/>
</dbReference>
<evidence type="ECO:0000256" key="1">
    <source>
        <dbReference type="SAM" id="Phobius"/>
    </source>
</evidence>
<protein>
    <submittedName>
        <fullName evidence="2">DUF4173 domain-containing protein</fullName>
    </submittedName>
</protein>
<proteinExistence type="predicted"/>
<dbReference type="EMBL" id="SAYW01000008">
    <property type="protein sequence ID" value="RWU03915.1"/>
    <property type="molecule type" value="Genomic_DNA"/>
</dbReference>
<keyword evidence="1" id="KW-1133">Transmembrane helix</keyword>
<name>A0A443YJJ6_9SPHI</name>